<dbReference type="AlphaFoldDB" id="A0A1G4R0R4"/>
<accession>A0A1G4R0R4</accession>
<protein>
    <submittedName>
        <fullName evidence="1">Uncharacterized protein</fullName>
    </submittedName>
</protein>
<reference evidence="1 2" key="1">
    <citation type="submission" date="2016-10" db="EMBL/GenBank/DDBJ databases">
        <authorList>
            <person name="de Groot N.N."/>
        </authorList>
    </citation>
    <scope>NUCLEOTIDE SEQUENCE [LARGE SCALE GENOMIC DNA]</scope>
    <source>
        <strain evidence="1 2">CGMCC 1.3401</strain>
    </source>
</reference>
<evidence type="ECO:0000313" key="1">
    <source>
        <dbReference type="EMBL" id="SCW50255.1"/>
    </source>
</evidence>
<name>A0A1G4R0R4_9HYPH</name>
<sequence>MYEECDPVDEAQWNFLALLMPGGCRGKRGPRADNGRLIDAIFWN</sequence>
<dbReference type="Proteomes" id="UP000199542">
    <property type="component" value="Unassembled WGS sequence"/>
</dbReference>
<organism evidence="1 2">
    <name type="scientific">Rhizobium mongolense subsp. loessense</name>
    <dbReference type="NCBI Taxonomy" id="158890"/>
    <lineage>
        <taxon>Bacteria</taxon>
        <taxon>Pseudomonadati</taxon>
        <taxon>Pseudomonadota</taxon>
        <taxon>Alphaproteobacteria</taxon>
        <taxon>Hyphomicrobiales</taxon>
        <taxon>Rhizobiaceae</taxon>
        <taxon>Rhizobium/Agrobacterium group</taxon>
        <taxon>Rhizobium</taxon>
    </lineage>
</organism>
<dbReference type="EMBL" id="FMTM01000002">
    <property type="protein sequence ID" value="SCW50255.1"/>
    <property type="molecule type" value="Genomic_DNA"/>
</dbReference>
<proteinExistence type="predicted"/>
<gene>
    <name evidence="1" type="ORF">SAMN02927900_02107</name>
</gene>
<evidence type="ECO:0000313" key="2">
    <source>
        <dbReference type="Proteomes" id="UP000199542"/>
    </source>
</evidence>